<name>A0A350HAZ5_UNCW3</name>
<comment type="caution">
    <text evidence="1">The sequence shown here is derived from an EMBL/GenBank/DDBJ whole genome shotgun (WGS) entry which is preliminary data.</text>
</comment>
<feature type="non-terminal residue" evidence="1">
    <location>
        <position position="284"/>
    </location>
</feature>
<proteinExistence type="predicted"/>
<reference evidence="1 2" key="1">
    <citation type="journal article" date="2018" name="Nat. Biotechnol.">
        <title>A standardized bacterial taxonomy based on genome phylogeny substantially revises the tree of life.</title>
        <authorList>
            <person name="Parks D.H."/>
            <person name="Chuvochina M."/>
            <person name="Waite D.W."/>
            <person name="Rinke C."/>
            <person name="Skarshewski A."/>
            <person name="Chaumeil P.A."/>
            <person name="Hugenholtz P."/>
        </authorList>
    </citation>
    <scope>NUCLEOTIDE SEQUENCE [LARGE SCALE GENOMIC DNA]</scope>
    <source>
        <strain evidence="1">UBA9956</strain>
    </source>
</reference>
<dbReference type="AlphaFoldDB" id="A0A350HAZ5"/>
<protein>
    <recommendedName>
        <fullName evidence="3">Chromosomal replication initiator protein DnaA domain-containing protein</fullName>
    </recommendedName>
</protein>
<accession>A0A350HAZ5</accession>
<evidence type="ECO:0000313" key="2">
    <source>
        <dbReference type="Proteomes" id="UP000264062"/>
    </source>
</evidence>
<evidence type="ECO:0000313" key="1">
    <source>
        <dbReference type="EMBL" id="HAV92711.1"/>
    </source>
</evidence>
<sequence>MNENDIKEFQETFGTRQKHSGDTELPENAFLKSELSYAVSTGTLTSRVIVVRSDDQSGEIFADKMAESISNAFPDFYIFRIDLKEMVEMMKFNALMKYKRFLLYSNLLIIENFEQVEKNTVVHDIILEIINNLHSTSYLLVTTKKSLEDITIDLRTKNTLMAGKFFDLTFSPEKKEENPVKDFADFIREVKREAGVQENLREGEKRDEYIEKLYIWEMKGVNVERLKNIINVNDISLIKSEFSEYTEKVKNLVELHKEYGLLNVKEFKKESREIEDMLFDPDRL</sequence>
<evidence type="ECO:0008006" key="3">
    <source>
        <dbReference type="Google" id="ProtNLM"/>
    </source>
</evidence>
<gene>
    <name evidence="1" type="ORF">DCW38_05975</name>
</gene>
<dbReference type="Proteomes" id="UP000264062">
    <property type="component" value="Unassembled WGS sequence"/>
</dbReference>
<organism evidence="1 2">
    <name type="scientific">candidate division WOR-3 bacterium</name>
    <dbReference type="NCBI Taxonomy" id="2052148"/>
    <lineage>
        <taxon>Bacteria</taxon>
        <taxon>Bacteria division WOR-3</taxon>
    </lineage>
</organism>
<dbReference type="EMBL" id="DMZY01000178">
    <property type="protein sequence ID" value="HAV92711.1"/>
    <property type="molecule type" value="Genomic_DNA"/>
</dbReference>